<keyword evidence="3" id="KW-1185">Reference proteome</keyword>
<accession>A0AAV2J358</accession>
<dbReference type="Proteomes" id="UP001497482">
    <property type="component" value="Chromosome 1"/>
</dbReference>
<name>A0AAV2J358_KNICA</name>
<dbReference type="EMBL" id="OZ035823">
    <property type="protein sequence ID" value="CAL1569554.1"/>
    <property type="molecule type" value="Genomic_DNA"/>
</dbReference>
<feature type="region of interest" description="Disordered" evidence="1">
    <location>
        <begin position="1"/>
        <end position="74"/>
    </location>
</feature>
<evidence type="ECO:0000256" key="1">
    <source>
        <dbReference type="SAM" id="MobiDB-lite"/>
    </source>
</evidence>
<proteinExistence type="predicted"/>
<evidence type="ECO:0000313" key="3">
    <source>
        <dbReference type="Proteomes" id="UP001497482"/>
    </source>
</evidence>
<dbReference type="AlphaFoldDB" id="A0AAV2J358"/>
<gene>
    <name evidence="2" type="ORF">KC01_LOCUS1977</name>
</gene>
<organism evidence="2 3">
    <name type="scientific">Knipowitschia caucasica</name>
    <name type="common">Caucasian dwarf goby</name>
    <name type="synonym">Pomatoschistus caucasicus</name>
    <dbReference type="NCBI Taxonomy" id="637954"/>
    <lineage>
        <taxon>Eukaryota</taxon>
        <taxon>Metazoa</taxon>
        <taxon>Chordata</taxon>
        <taxon>Craniata</taxon>
        <taxon>Vertebrata</taxon>
        <taxon>Euteleostomi</taxon>
        <taxon>Actinopterygii</taxon>
        <taxon>Neopterygii</taxon>
        <taxon>Teleostei</taxon>
        <taxon>Neoteleostei</taxon>
        <taxon>Acanthomorphata</taxon>
        <taxon>Gobiaria</taxon>
        <taxon>Gobiiformes</taxon>
        <taxon>Gobioidei</taxon>
        <taxon>Gobiidae</taxon>
        <taxon>Gobiinae</taxon>
        <taxon>Knipowitschia</taxon>
    </lineage>
</organism>
<sequence length="101" mass="10735">MKRLAVRYPSPPGHAPSGSPLKKNTRLPGPSSRAPAAGSGAPRSPSNLNRRSLSFSSIDKSKPLQFASGNEREDQALQKVVKTAGKIGTQLPDRTGQEYVP</sequence>
<reference evidence="2 3" key="1">
    <citation type="submission" date="2024-04" db="EMBL/GenBank/DDBJ databases">
        <authorList>
            <person name="Waldvogel A.-M."/>
            <person name="Schoenle A."/>
        </authorList>
    </citation>
    <scope>NUCLEOTIDE SEQUENCE [LARGE SCALE GENOMIC DNA]</scope>
</reference>
<evidence type="ECO:0000313" key="2">
    <source>
        <dbReference type="EMBL" id="CAL1569554.1"/>
    </source>
</evidence>
<protein>
    <submittedName>
        <fullName evidence="2">Uncharacterized protein</fullName>
    </submittedName>
</protein>
<feature type="compositionally biased region" description="Low complexity" evidence="1">
    <location>
        <begin position="28"/>
        <end position="57"/>
    </location>
</feature>